<evidence type="ECO:0000313" key="6">
    <source>
        <dbReference type="EMBL" id="CAG8668326.1"/>
    </source>
</evidence>
<feature type="region of interest" description="Disordered" evidence="2">
    <location>
        <begin position="694"/>
        <end position="729"/>
    </location>
</feature>
<evidence type="ECO:0000259" key="5">
    <source>
        <dbReference type="Pfam" id="PF23099"/>
    </source>
</evidence>
<feature type="domain" description="U3 small nucleolar RNA-associated protein 20 N-terminal" evidence="3">
    <location>
        <begin position="2"/>
        <end position="518"/>
    </location>
</feature>
<reference evidence="6" key="1">
    <citation type="submission" date="2021-06" db="EMBL/GenBank/DDBJ databases">
        <authorList>
            <person name="Kallberg Y."/>
            <person name="Tangrot J."/>
            <person name="Rosling A."/>
        </authorList>
    </citation>
    <scope>NUCLEOTIDE SEQUENCE</scope>
    <source>
        <strain evidence="6">CL551</strain>
    </source>
</reference>
<feature type="non-terminal residue" evidence="6">
    <location>
        <position position="1"/>
    </location>
</feature>
<dbReference type="InterPro" id="IPR052575">
    <property type="entry name" value="SSU_processome_comp_20"/>
</dbReference>
<dbReference type="InterPro" id="IPR057525">
    <property type="entry name" value="UTP20_C"/>
</dbReference>
<dbReference type="GO" id="GO:0030686">
    <property type="term" value="C:90S preribosome"/>
    <property type="evidence" value="ECO:0007669"/>
    <property type="project" value="TreeGrafter"/>
</dbReference>
<dbReference type="PROSITE" id="PS50077">
    <property type="entry name" value="HEAT_REPEAT"/>
    <property type="match status" value="1"/>
</dbReference>
<feature type="domain" description="U3 small nucleolar RNA-associated protein 20 C-terminal" evidence="5">
    <location>
        <begin position="1327"/>
        <end position="1507"/>
    </location>
</feature>
<dbReference type="InterPro" id="IPR046523">
    <property type="entry name" value="UTP20_dom"/>
</dbReference>
<dbReference type="InterPro" id="IPR011989">
    <property type="entry name" value="ARM-like"/>
</dbReference>
<evidence type="ECO:0000256" key="1">
    <source>
        <dbReference type="PROSITE-ProRule" id="PRU00103"/>
    </source>
</evidence>
<feature type="region of interest" description="Disordered" evidence="2">
    <location>
        <begin position="1528"/>
        <end position="1564"/>
    </location>
</feature>
<evidence type="ECO:0000256" key="2">
    <source>
        <dbReference type="SAM" id="MobiDB-lite"/>
    </source>
</evidence>
<dbReference type="SUPFAM" id="SSF48371">
    <property type="entry name" value="ARM repeat"/>
    <property type="match status" value="2"/>
</dbReference>
<gene>
    <name evidence="6" type="ORF">AMORRO_LOCUS10716</name>
</gene>
<dbReference type="PANTHER" id="PTHR17695">
    <property type="entry name" value="SMALL SUBUNIT PROCESSOME COMPONENT 20 HOMOLOG"/>
    <property type="match status" value="1"/>
</dbReference>
<sequence>KGKESSKTGMVARRVAVLSAIANCSESEIGFLVNLLLEPFSVVLKQIDIIDSEFRLVPNLDINKFVSCRKQLGYLNFLGDFLKQLGSFLLPFVPDMFKVVLYIIHSSQKNLTEEIGQEDALDAINNDVEMEVYDHGRQLKSIRQLGLKRIVDFFKIPFSFNYQPYIKEMFRSFISIRIPKFNTENTQAPSALMELFAVWASKRDYLLYLVDYNKELLPKLFACISSKKVQESVVTKVLDIVENILHICENEMEVDTEDVQMEEKGLIETVLKPHVSTLLDNLENVLTQSSKSASFGKDAFSRREISILSQIAVYVDNEEQAKKLVDLLLPCLRINSRIISEKTKANILQIVAKFLRIIPELLPSSKLFLKYFNYISREFSTLRSRDCRKSLVQVLEEFSKLDNSLKEVVELVDDLNSFSTKLLGELDFERRLNAFNRINQESYRKFTPLQWLPLLHNCLFFIQDHEELSIRNNSSFCITRFVDRVIEFEVECEGHDDQGKFRDLLIHVVYPAIKKGMRLSLELVRVEFLTILSYVVKKCPKIDQFSDMTCLLFHDDESNFFNNIHHIQLHRRIRALKRFSNECAEGKLKKSSLVQIVLPLIGHFITDADRVDHTLINETVSTIGIIAAQLNWGQYYSLLKQYMRLIPRKVALEKVLVKTIITILDNFHFDVLNVENCSIEQSALTEKLDAIHPHNDQSQENLDNDQQKDDFENADEDVGADDDNLVNGEDHLNKDMLIDETSTRSQAQRIHDTVVRHLLPELKQYLTQNNKENVSVRVPVALAITKLLKALPEESLRFNLPGMLTTICQVLRSRSQEIRETTRDTLIKISNLLGPLYFSFIVKELQGALTQGYQLHILGYTLNSLLTNLVPTLQVGEIDYCLRMIIDIMINDIFGEVGEEKETEEITGKMKEMKVNKSIGSFQLLAKIIKFKNIGLLLMPLKEIMRETQSAKVLQKVDEILQKISIGLDENPHFQAREMITFCNGLITQNLDISKPTPKNKVNKTNMEMNYTVQLKRNTADHTDYFETNSYLFVQFGLTIFLTALKHEKFDLKSEEGLNMLSPFVDIIGNSMYSQHLAINVLAIKIMCIICRLNLKPLDNALPVIVKQTFSLIKTSNSTNSVLVQNCFKLLAIIIRDCKQVDLKESQLTFLIDLIRPDLEEPSRQNTTFSLIRAIVSRKFVVPELYDLMQSISEIMVTNQSSGTRDLARQILLQFILNYPQGRGRLKNQMNFLVKNLNYVFESGRQSVMEMINLLINKFGDDLLMEYAEMLFLALVMSLVNDETNKCREMAGALIKILLRRMDDQRLRNVYLLLDKWFNKSEKKSMQRMAVQVYGLVIETFGERFKKHITELLDVLRNALISSKQVLEQLETITSDNEDKHDNIVDNADWELGYYSLNTFTKLVKKFPSIIYSEMEKIKEIWLLVEEHILYPHAWVRLAASRLFGMYFAIINPETMIASGSNTKIEYLSRDILRKLSSSFCTQLKSELLGPELAMQIVKNLFFIGKCFYYMLPDKDIGDVKTMDEIGDTSKDFQDDKEDGKEDDKESPDSMVEDNNINDVPDADEQQFTRDLKVESSNNSRKSLHWLFKKLSYQARFASIKKDDVDHQRKSIYQWIAAMITFMPPEESEQYISLSISPIYRFVNDETIKGQEIDNLKLLGREVLDIIQKR</sequence>
<feature type="compositionally biased region" description="Acidic residues" evidence="2">
    <location>
        <begin position="712"/>
        <end position="724"/>
    </location>
</feature>
<accession>A0A9N9E8B7</accession>
<dbReference type="InterPro" id="IPR021133">
    <property type="entry name" value="HEAT_type_2"/>
</dbReference>
<dbReference type="GO" id="GO:0032040">
    <property type="term" value="C:small-subunit processome"/>
    <property type="evidence" value="ECO:0007669"/>
    <property type="project" value="TreeGrafter"/>
</dbReference>
<dbReference type="InterPro" id="IPR011430">
    <property type="entry name" value="UTP20_N"/>
</dbReference>
<evidence type="ECO:0000313" key="7">
    <source>
        <dbReference type="Proteomes" id="UP000789342"/>
    </source>
</evidence>
<name>A0A9N9E8B7_9GLOM</name>
<feature type="non-terminal residue" evidence="6">
    <location>
        <position position="1670"/>
    </location>
</feature>
<evidence type="ECO:0000259" key="4">
    <source>
        <dbReference type="Pfam" id="PF20416"/>
    </source>
</evidence>
<dbReference type="Proteomes" id="UP000789342">
    <property type="component" value="Unassembled WGS sequence"/>
</dbReference>
<evidence type="ECO:0000259" key="3">
    <source>
        <dbReference type="Pfam" id="PF07539"/>
    </source>
</evidence>
<dbReference type="InterPro" id="IPR016024">
    <property type="entry name" value="ARM-type_fold"/>
</dbReference>
<feature type="repeat" description="HEAT" evidence="1">
    <location>
        <begin position="758"/>
        <end position="797"/>
    </location>
</feature>
<dbReference type="Pfam" id="PF20416">
    <property type="entry name" value="UTP20"/>
    <property type="match status" value="1"/>
</dbReference>
<dbReference type="EMBL" id="CAJVPV010012202">
    <property type="protein sequence ID" value="CAG8668326.1"/>
    <property type="molecule type" value="Genomic_DNA"/>
</dbReference>
<keyword evidence="7" id="KW-1185">Reference proteome</keyword>
<dbReference type="OrthoDB" id="360653at2759"/>
<comment type="caution">
    <text evidence="6">The sequence shown here is derived from an EMBL/GenBank/DDBJ whole genome shotgun (WGS) entry which is preliminary data.</text>
</comment>
<dbReference type="PANTHER" id="PTHR17695:SF11">
    <property type="entry name" value="SMALL SUBUNIT PROCESSOME COMPONENT 20 HOMOLOG"/>
    <property type="match status" value="1"/>
</dbReference>
<dbReference type="Pfam" id="PF07539">
    <property type="entry name" value="UTP20_N"/>
    <property type="match status" value="1"/>
</dbReference>
<feature type="compositionally biased region" description="Basic and acidic residues" evidence="2">
    <location>
        <begin position="1528"/>
        <end position="1548"/>
    </location>
</feature>
<proteinExistence type="predicted"/>
<feature type="domain" description="U3 small nucleolar RNA-associated protein 20" evidence="4">
    <location>
        <begin position="769"/>
        <end position="987"/>
    </location>
</feature>
<protein>
    <submittedName>
        <fullName evidence="6">8263_t:CDS:1</fullName>
    </submittedName>
</protein>
<organism evidence="6 7">
    <name type="scientific">Acaulospora morrowiae</name>
    <dbReference type="NCBI Taxonomy" id="94023"/>
    <lineage>
        <taxon>Eukaryota</taxon>
        <taxon>Fungi</taxon>
        <taxon>Fungi incertae sedis</taxon>
        <taxon>Mucoromycota</taxon>
        <taxon>Glomeromycotina</taxon>
        <taxon>Glomeromycetes</taxon>
        <taxon>Diversisporales</taxon>
        <taxon>Acaulosporaceae</taxon>
        <taxon>Acaulospora</taxon>
    </lineage>
</organism>
<dbReference type="Pfam" id="PF23099">
    <property type="entry name" value="UTP20_C"/>
    <property type="match status" value="1"/>
</dbReference>
<dbReference type="Gene3D" id="1.25.10.10">
    <property type="entry name" value="Leucine-rich Repeat Variant"/>
    <property type="match status" value="3"/>
</dbReference>